<feature type="region of interest" description="Disordered" evidence="1">
    <location>
        <begin position="417"/>
        <end position="505"/>
    </location>
</feature>
<feature type="compositionally biased region" description="Low complexity" evidence="1">
    <location>
        <begin position="423"/>
        <end position="434"/>
    </location>
</feature>
<sequence>MRDEKLIKAIDKLVGKLTALKDISVMLQDAPGNSSEDNARYTSYFDSVELMIKKTMSKLDAASSKALTLKKIKTHEQGEAVVMKIITHFPTSMNFTNKKNQLPIQDAVWKSDSLKFIPPLAIEGVKHNIGGKGKRGGLLTIDPAAVDKKNTLQLLVNLVNEFGIENHDSNGAKVLKDLKDAGLLVKQDLLDYNLLYWACVPGCKKRFELLLSIDNTQLVTHHQNGKIMAHAVIMNDNDEEKGGEMFKTYLSATFRYHSEHYGGMLFVKDDEELTAFDRALRKFGKKKVLQILRDLVPKGSDFPLLHHFAVYAPEHLNMVLRQFGHVAHVKDHSGRTLNQILLAGGTDVIDTNYAILSNMPKKELTIQDPVTGLLPFATVAVGQDNDLEFSNFLLRKNPKVMDAIVARIKGDEKTIRPQGIRASFSSDTSRGSTSNKVSPDYNRASTPIIRLSPRLSEDSPEFPSINNNSNKRTISNGNKRTLSDTDSTATDAQIPNQKKPKPFPV</sequence>
<organism evidence="2 3">
    <name type="scientific">Chaetoceros tenuissimus</name>
    <dbReference type="NCBI Taxonomy" id="426638"/>
    <lineage>
        <taxon>Eukaryota</taxon>
        <taxon>Sar</taxon>
        <taxon>Stramenopiles</taxon>
        <taxon>Ochrophyta</taxon>
        <taxon>Bacillariophyta</taxon>
        <taxon>Coscinodiscophyceae</taxon>
        <taxon>Chaetocerotophycidae</taxon>
        <taxon>Chaetocerotales</taxon>
        <taxon>Chaetocerotaceae</taxon>
        <taxon>Chaetoceros</taxon>
    </lineage>
</organism>
<reference evidence="2 3" key="1">
    <citation type="journal article" date="2021" name="Sci. Rep.">
        <title>The genome of the diatom Chaetoceros tenuissimus carries an ancient integrated fragment of an extant virus.</title>
        <authorList>
            <person name="Hongo Y."/>
            <person name="Kimura K."/>
            <person name="Takaki Y."/>
            <person name="Yoshida Y."/>
            <person name="Baba S."/>
            <person name="Kobayashi G."/>
            <person name="Nagasaki K."/>
            <person name="Hano T."/>
            <person name="Tomaru Y."/>
        </authorList>
    </citation>
    <scope>NUCLEOTIDE SEQUENCE [LARGE SCALE GENOMIC DNA]</scope>
    <source>
        <strain evidence="2 3">NIES-3715</strain>
    </source>
</reference>
<comment type="caution">
    <text evidence="2">The sequence shown here is derived from an EMBL/GenBank/DDBJ whole genome shotgun (WGS) entry which is preliminary data.</text>
</comment>
<accession>A0AAD3HBJ5</accession>
<name>A0AAD3HBJ5_9STRA</name>
<evidence type="ECO:0000313" key="3">
    <source>
        <dbReference type="Proteomes" id="UP001054902"/>
    </source>
</evidence>
<dbReference type="AlphaFoldDB" id="A0AAD3HBJ5"/>
<dbReference type="EMBL" id="BLLK01000058">
    <property type="protein sequence ID" value="GFH57752.1"/>
    <property type="molecule type" value="Genomic_DNA"/>
</dbReference>
<gene>
    <name evidence="2" type="ORF">CTEN210_14228</name>
</gene>
<evidence type="ECO:0000256" key="1">
    <source>
        <dbReference type="SAM" id="MobiDB-lite"/>
    </source>
</evidence>
<proteinExistence type="predicted"/>
<keyword evidence="3" id="KW-1185">Reference proteome</keyword>
<protein>
    <submittedName>
        <fullName evidence="2">Uncharacterized protein</fullName>
    </submittedName>
</protein>
<dbReference type="Proteomes" id="UP001054902">
    <property type="component" value="Unassembled WGS sequence"/>
</dbReference>
<evidence type="ECO:0000313" key="2">
    <source>
        <dbReference type="EMBL" id="GFH57752.1"/>
    </source>
</evidence>
<feature type="compositionally biased region" description="Polar residues" evidence="1">
    <location>
        <begin position="464"/>
        <end position="480"/>
    </location>
</feature>